<reference evidence="1 2" key="1">
    <citation type="submission" date="2014-04" db="EMBL/GenBank/DDBJ databases">
        <authorList>
            <consortium name="DOE Joint Genome Institute"/>
            <person name="Kuo A."/>
            <person name="Kohler A."/>
            <person name="Nagy L.G."/>
            <person name="Floudas D."/>
            <person name="Copeland A."/>
            <person name="Barry K.W."/>
            <person name="Cichocki N."/>
            <person name="Veneault-Fourrey C."/>
            <person name="LaButti K."/>
            <person name="Lindquist E.A."/>
            <person name="Lipzen A."/>
            <person name="Lundell T."/>
            <person name="Morin E."/>
            <person name="Murat C."/>
            <person name="Sun H."/>
            <person name="Tunlid A."/>
            <person name="Henrissat B."/>
            <person name="Grigoriev I.V."/>
            <person name="Hibbett D.S."/>
            <person name="Martin F."/>
            <person name="Nordberg H.P."/>
            <person name="Cantor M.N."/>
            <person name="Hua S.X."/>
        </authorList>
    </citation>
    <scope>NUCLEOTIDE SEQUENCE [LARGE SCALE GENOMIC DNA]</scope>
    <source>
        <strain evidence="1 2">Foug A</strain>
    </source>
</reference>
<reference evidence="2" key="2">
    <citation type="submission" date="2015-01" db="EMBL/GenBank/DDBJ databases">
        <title>Evolutionary Origins and Diversification of the Mycorrhizal Mutualists.</title>
        <authorList>
            <consortium name="DOE Joint Genome Institute"/>
            <consortium name="Mycorrhizal Genomics Consortium"/>
            <person name="Kohler A."/>
            <person name="Kuo A."/>
            <person name="Nagy L.G."/>
            <person name="Floudas D."/>
            <person name="Copeland A."/>
            <person name="Barry K.W."/>
            <person name="Cichocki N."/>
            <person name="Veneault-Fourrey C."/>
            <person name="LaButti K."/>
            <person name="Lindquist E.A."/>
            <person name="Lipzen A."/>
            <person name="Lundell T."/>
            <person name="Morin E."/>
            <person name="Murat C."/>
            <person name="Riley R."/>
            <person name="Ohm R."/>
            <person name="Sun H."/>
            <person name="Tunlid A."/>
            <person name="Henrissat B."/>
            <person name="Grigoriev I.V."/>
            <person name="Hibbett D.S."/>
            <person name="Martin F."/>
        </authorList>
    </citation>
    <scope>NUCLEOTIDE SEQUENCE [LARGE SCALE GENOMIC DNA]</scope>
    <source>
        <strain evidence="2">Foug A</strain>
    </source>
</reference>
<dbReference type="HOGENOM" id="CLU_912644_0_0_1"/>
<accession>A0A0C3EK93</accession>
<proteinExistence type="predicted"/>
<name>A0A0C3EK93_9AGAM</name>
<dbReference type="InParanoid" id="A0A0C3EK93"/>
<dbReference type="AlphaFoldDB" id="A0A0C3EK93"/>
<keyword evidence="2" id="KW-1185">Reference proteome</keyword>
<evidence type="ECO:0000313" key="1">
    <source>
        <dbReference type="EMBL" id="KIM68346.1"/>
    </source>
</evidence>
<dbReference type="EMBL" id="KN822009">
    <property type="protein sequence ID" value="KIM68346.1"/>
    <property type="molecule type" value="Genomic_DNA"/>
</dbReference>
<evidence type="ECO:0000313" key="2">
    <source>
        <dbReference type="Proteomes" id="UP000053989"/>
    </source>
</evidence>
<sequence>MSLHDTHNIIAYILTNIDVAKVQESYPCELQGTMQLKHFAANVRVPHNPPQCLQVDRIAWMRLRFHFDVAMLTAGSMYPMESFGGISEWLHGVGEYPLYRYNLDSAALMPWLVDLPATFGVVSGWLHGLASSAALTCIELTLPLLVMLSMSPLSPFRSSSPLPALWPSTIGAIASPVLSTSLNTNIWLVGLISPSTVGSGVPFSGVLGISVSVSTLGPSVSMLNASIASPKPFGSSECCHAASRGLFAFISMLGMSPCPLNASAWIPLPSVSCMGRFGSPVPSVVQLAQDIRLASCLICLTPRHI</sequence>
<organism evidence="1 2">
    <name type="scientific">Scleroderma citrinum Foug A</name>
    <dbReference type="NCBI Taxonomy" id="1036808"/>
    <lineage>
        <taxon>Eukaryota</taxon>
        <taxon>Fungi</taxon>
        <taxon>Dikarya</taxon>
        <taxon>Basidiomycota</taxon>
        <taxon>Agaricomycotina</taxon>
        <taxon>Agaricomycetes</taxon>
        <taxon>Agaricomycetidae</taxon>
        <taxon>Boletales</taxon>
        <taxon>Sclerodermatineae</taxon>
        <taxon>Sclerodermataceae</taxon>
        <taxon>Scleroderma</taxon>
    </lineage>
</organism>
<dbReference type="Proteomes" id="UP000053989">
    <property type="component" value="Unassembled WGS sequence"/>
</dbReference>
<protein>
    <submittedName>
        <fullName evidence="1">Uncharacterized protein</fullName>
    </submittedName>
</protein>
<gene>
    <name evidence="1" type="ORF">SCLCIDRAFT_20250</name>
</gene>